<dbReference type="RefSeq" id="WP_109647243.1">
    <property type="nucleotide sequence ID" value="NZ_QGGB01000008.1"/>
</dbReference>
<dbReference type="OrthoDB" id="9809852at2"/>
<dbReference type="EMBL" id="QGGB01000008">
    <property type="protein sequence ID" value="PWN05801.1"/>
    <property type="molecule type" value="Genomic_DNA"/>
</dbReference>
<dbReference type="PANTHER" id="PTHR30255">
    <property type="entry name" value="SINGLE-STRANDED-DNA-SPECIFIC EXONUCLEASE RECJ"/>
    <property type="match status" value="1"/>
</dbReference>
<feature type="domain" description="DHHA1" evidence="7">
    <location>
        <begin position="354"/>
        <end position="442"/>
    </location>
</feature>
<gene>
    <name evidence="9" type="primary">recJ</name>
    <name evidence="9" type="ORF">DDZ15_11440</name>
</gene>
<dbReference type="AlphaFoldDB" id="A0A316TQ54"/>
<dbReference type="Pfam" id="PF02272">
    <property type="entry name" value="DHHA1"/>
    <property type="match status" value="1"/>
</dbReference>
<keyword evidence="10" id="KW-1185">Reference proteome</keyword>
<keyword evidence="3" id="KW-0540">Nuclease</keyword>
<comment type="caution">
    <text evidence="9">The sequence shown here is derived from an EMBL/GenBank/DDBJ whole genome shotgun (WGS) entry which is preliminary data.</text>
</comment>
<dbReference type="GO" id="GO:0006281">
    <property type="term" value="P:DNA repair"/>
    <property type="evidence" value="ECO:0007669"/>
    <property type="project" value="InterPro"/>
</dbReference>
<evidence type="ECO:0000313" key="10">
    <source>
        <dbReference type="Proteomes" id="UP000245533"/>
    </source>
</evidence>
<dbReference type="Gene3D" id="3.90.1640.30">
    <property type="match status" value="1"/>
</dbReference>
<feature type="domain" description="DDH" evidence="6">
    <location>
        <begin position="80"/>
        <end position="230"/>
    </location>
</feature>
<keyword evidence="4" id="KW-0378">Hydrolase</keyword>
<dbReference type="InterPro" id="IPR001667">
    <property type="entry name" value="DDH_dom"/>
</dbReference>
<dbReference type="Pfam" id="PF01368">
    <property type="entry name" value="DHH"/>
    <property type="match status" value="1"/>
</dbReference>
<dbReference type="InterPro" id="IPR003156">
    <property type="entry name" value="DHHA1_dom"/>
</dbReference>
<feature type="domain" description="RecJ OB" evidence="8">
    <location>
        <begin position="457"/>
        <end position="565"/>
    </location>
</feature>
<comment type="similarity">
    <text evidence="1">Belongs to the RecJ family.</text>
</comment>
<dbReference type="GO" id="GO:0006310">
    <property type="term" value="P:DNA recombination"/>
    <property type="evidence" value="ECO:0007669"/>
    <property type="project" value="InterPro"/>
</dbReference>
<evidence type="ECO:0000259" key="8">
    <source>
        <dbReference type="Pfam" id="PF17768"/>
    </source>
</evidence>
<proteinExistence type="inferred from homology"/>
<protein>
    <recommendedName>
        <fullName evidence="2">Single-stranded-DNA-specific exonuclease RecJ</fullName>
    </recommendedName>
</protein>
<evidence type="ECO:0000313" key="9">
    <source>
        <dbReference type="EMBL" id="PWN05801.1"/>
    </source>
</evidence>
<dbReference type="Proteomes" id="UP000245533">
    <property type="component" value="Unassembled WGS sequence"/>
</dbReference>
<evidence type="ECO:0000256" key="1">
    <source>
        <dbReference type="ARBA" id="ARBA00005915"/>
    </source>
</evidence>
<evidence type="ECO:0000256" key="2">
    <source>
        <dbReference type="ARBA" id="ARBA00019841"/>
    </source>
</evidence>
<sequence>MSFRWVYTEPGMERSVSEMASALNIPEQISRLLVLRGIDSFDEAKRFFRPESERLHDPFLMKDMEPAACRLSSAIRNSERIVIYGDYDVDGTTATSILYTFLKRFGLDVHYYIPHRFKEGYGINPDGIRFASDLNADLIVSVDCGITAIEEAKYASEKGIDLIICDHHTVGDELPDAVAVLDPKRPDCSYPFDGLSGAGVGFKLVQATVKKLGLSDTLPYEYLDLVAISIASDIVPIVDENRILMRMGLNLINSEPRIGVRALLEKIRILPGTVSTSSIVFSVGPRINAAGRMGDATAAVELMIAEDHTSARRYAAELEEINIRRRTTDAETMEQATEMLESDFNLDELSTMVLHHPDWHLGVIGIVASRLVDSYYRPTIMLSTVEGKIKGSARSIKGFNIYDALKECEDLLEQFGGHEFAAGLTMDARNLDEFRERMNRIAGTRLSENDFLPELQIDSDLNLEEVDMKFWKLLSQFEPFGPGNMRPVFVSRGVCIESVPTIVGNGHLKMKVSQGDSGVLDAIGFNMHEYLPVLRQCDKSRVDIAYVLEENHWNGKRTIQMRIRDIHVEEEIEEKV</sequence>
<dbReference type="InterPro" id="IPR038763">
    <property type="entry name" value="DHH_sf"/>
</dbReference>
<dbReference type="InterPro" id="IPR041122">
    <property type="entry name" value="RecJ_OB"/>
</dbReference>
<evidence type="ECO:0000256" key="4">
    <source>
        <dbReference type="ARBA" id="ARBA00022801"/>
    </source>
</evidence>
<name>A0A316TQ54_9BACT</name>
<accession>A0A316TQ54</accession>
<keyword evidence="5 9" id="KW-0269">Exonuclease</keyword>
<dbReference type="InterPro" id="IPR004610">
    <property type="entry name" value="RecJ"/>
</dbReference>
<organism evidence="9 10">
    <name type="scientific">Rhodohalobacter mucosus</name>
    <dbReference type="NCBI Taxonomy" id="2079485"/>
    <lineage>
        <taxon>Bacteria</taxon>
        <taxon>Pseudomonadati</taxon>
        <taxon>Balneolota</taxon>
        <taxon>Balneolia</taxon>
        <taxon>Balneolales</taxon>
        <taxon>Balneolaceae</taxon>
        <taxon>Rhodohalobacter</taxon>
    </lineage>
</organism>
<dbReference type="GO" id="GO:0008409">
    <property type="term" value="F:5'-3' exonuclease activity"/>
    <property type="evidence" value="ECO:0007669"/>
    <property type="project" value="InterPro"/>
</dbReference>
<dbReference type="InterPro" id="IPR051673">
    <property type="entry name" value="SSDNA_exonuclease_RecJ"/>
</dbReference>
<evidence type="ECO:0000256" key="3">
    <source>
        <dbReference type="ARBA" id="ARBA00022722"/>
    </source>
</evidence>
<dbReference type="SUPFAM" id="SSF64182">
    <property type="entry name" value="DHH phosphoesterases"/>
    <property type="match status" value="1"/>
</dbReference>
<evidence type="ECO:0000256" key="5">
    <source>
        <dbReference type="ARBA" id="ARBA00022839"/>
    </source>
</evidence>
<reference evidence="9 10" key="1">
    <citation type="submission" date="2018-05" db="EMBL/GenBank/DDBJ databases">
        <title>Rhodohalobacter halophilus gen. nov., sp. nov., a moderately halophilic member of the family Balneolaceae.</title>
        <authorList>
            <person name="Liu Z.-W."/>
        </authorList>
    </citation>
    <scope>NUCLEOTIDE SEQUENCE [LARGE SCALE GENOMIC DNA]</scope>
    <source>
        <strain evidence="9 10">8A47</strain>
    </source>
</reference>
<dbReference type="Pfam" id="PF17768">
    <property type="entry name" value="RecJ_OB"/>
    <property type="match status" value="1"/>
</dbReference>
<dbReference type="Gene3D" id="3.10.310.30">
    <property type="match status" value="1"/>
</dbReference>
<dbReference type="NCBIfam" id="TIGR00644">
    <property type="entry name" value="recJ"/>
    <property type="match status" value="1"/>
</dbReference>
<dbReference type="GO" id="GO:0003676">
    <property type="term" value="F:nucleic acid binding"/>
    <property type="evidence" value="ECO:0007669"/>
    <property type="project" value="InterPro"/>
</dbReference>
<dbReference type="PANTHER" id="PTHR30255:SF2">
    <property type="entry name" value="SINGLE-STRANDED-DNA-SPECIFIC EXONUCLEASE RECJ"/>
    <property type="match status" value="1"/>
</dbReference>
<evidence type="ECO:0000259" key="6">
    <source>
        <dbReference type="Pfam" id="PF01368"/>
    </source>
</evidence>
<evidence type="ECO:0000259" key="7">
    <source>
        <dbReference type="Pfam" id="PF02272"/>
    </source>
</evidence>